<comment type="caution">
    <text evidence="2">The sequence shown here is derived from an EMBL/GenBank/DDBJ whole genome shotgun (WGS) entry which is preliminary data.</text>
</comment>
<dbReference type="Proteomes" id="UP000192132">
    <property type="component" value="Unassembled WGS sequence"/>
</dbReference>
<keyword evidence="1" id="KW-0812">Transmembrane</keyword>
<proteinExistence type="predicted"/>
<dbReference type="OrthoDB" id="6717420at2"/>
<evidence type="ECO:0000256" key="1">
    <source>
        <dbReference type="SAM" id="Phobius"/>
    </source>
</evidence>
<feature type="transmembrane region" description="Helical" evidence="1">
    <location>
        <begin position="39"/>
        <end position="61"/>
    </location>
</feature>
<organism evidence="2 3">
    <name type="scientific">Alkanindiges hydrocarboniclasticus</name>
    <dbReference type="NCBI Taxonomy" id="1907941"/>
    <lineage>
        <taxon>Bacteria</taxon>
        <taxon>Pseudomonadati</taxon>
        <taxon>Pseudomonadota</taxon>
        <taxon>Gammaproteobacteria</taxon>
        <taxon>Moraxellales</taxon>
        <taxon>Moraxellaceae</taxon>
        <taxon>Alkanindiges</taxon>
    </lineage>
</organism>
<dbReference type="RefSeq" id="WP_076876964.1">
    <property type="nucleotide sequence ID" value="NZ_MLCN01000004.1"/>
</dbReference>
<dbReference type="AlphaFoldDB" id="A0A1S8CYT5"/>
<keyword evidence="1" id="KW-0472">Membrane</keyword>
<name>A0A1S8CYT5_9GAMM</name>
<accession>A0A1S8CYT5</accession>
<evidence type="ECO:0008006" key="4">
    <source>
        <dbReference type="Google" id="ProtNLM"/>
    </source>
</evidence>
<protein>
    <recommendedName>
        <fullName evidence="4">Transmembrane protein</fullName>
    </recommendedName>
</protein>
<keyword evidence="1" id="KW-1133">Transmembrane helix</keyword>
<feature type="transmembrane region" description="Helical" evidence="1">
    <location>
        <begin position="73"/>
        <end position="92"/>
    </location>
</feature>
<evidence type="ECO:0000313" key="2">
    <source>
        <dbReference type="EMBL" id="ONG42025.1"/>
    </source>
</evidence>
<evidence type="ECO:0000313" key="3">
    <source>
        <dbReference type="Proteomes" id="UP000192132"/>
    </source>
</evidence>
<feature type="transmembrane region" description="Helical" evidence="1">
    <location>
        <begin position="121"/>
        <end position="139"/>
    </location>
</feature>
<keyword evidence="3" id="KW-1185">Reference proteome</keyword>
<gene>
    <name evidence="2" type="ORF">BKE30_01815</name>
</gene>
<dbReference type="EMBL" id="MLCN01000004">
    <property type="protein sequence ID" value="ONG42025.1"/>
    <property type="molecule type" value="Genomic_DNA"/>
</dbReference>
<sequence>MRSLSRTRAFQALRERQRVRLSRKPEKVPAKGWVNRLQFAFFSGIIGLLLGGLFDFITSLIRTFTQPDGDGQFIWFLAYVFAGLGALVGFCFGPRAGELYAQIFALDDHGSSNATSELIRLIAKTLLVAAIIWCVLLIFT</sequence>
<reference evidence="2 3" key="1">
    <citation type="submission" date="2016-10" db="EMBL/GenBank/DDBJ databases">
        <title>Draft Genome sequence of Alkanindiges sp. strain H1.</title>
        <authorList>
            <person name="Subhash Y."/>
            <person name="Lee S."/>
        </authorList>
    </citation>
    <scope>NUCLEOTIDE SEQUENCE [LARGE SCALE GENOMIC DNA]</scope>
    <source>
        <strain evidence="2 3">H1</strain>
    </source>
</reference>